<dbReference type="AlphaFoldDB" id="A0A2S2NB19"/>
<dbReference type="SUPFAM" id="SSF54060">
    <property type="entry name" value="His-Me finger endonucleases"/>
    <property type="match status" value="1"/>
</dbReference>
<protein>
    <recommendedName>
        <fullName evidence="2">DNA-directed DNA polymerase</fullName>
    </recommendedName>
</protein>
<dbReference type="PANTHER" id="PTHR31511:SF12">
    <property type="entry name" value="RHO TERMINATION FACTOR N-TERMINAL DOMAIN-CONTAINING PROTEIN"/>
    <property type="match status" value="1"/>
</dbReference>
<dbReference type="InterPro" id="IPR036397">
    <property type="entry name" value="RNaseH_sf"/>
</dbReference>
<proteinExistence type="predicted"/>
<dbReference type="Gene3D" id="3.30.420.10">
    <property type="entry name" value="Ribonuclease H-like superfamily/Ribonuclease H"/>
    <property type="match status" value="1"/>
</dbReference>
<sequence length="596" mass="68192">MDIVNTRGFVKTGTSLSNKINWYYMKNTDNLTNYSSFLVTSKRDLIQLLKSLSTKHQIKYNLKLEATYNRPHVGNSAENRAFKTSAKEIFIDTDIEANIDLDFANLMSEEDVYTSKGSGFTLQSIDGLLLGVYKYTPMGASSYIPLPNFIENKKAVINPQNIDQQCFKWAILAKHVTGINRQRIENNYTSLEEKYNFSGITFPTKLHEVKIFEKNNPNVSVNVYGLEKKIQSPQKFPKYEVFPLKVVEQEKADHFDLLLITDEENSHFTYITNFSRLVRAQKTSHDGHVIFCKRCFTSFDSRPRKNTLSGPAALEQHKLICGTHKPIRPQMPAPGSLLEFNAWKKTQRHPIVIYADFEAILKKSEKKCGNNTTIIQKHEAMSYGLLVKADDNIPVELLEKFNIPTSPVIYRGSEDNQNVAKHFVKSIVEIAENIEKLLKTNTPIILTPEQEHTHNLCNTCNLCKCNFSMENHKVADHCHLSGKFRQTLCNTCNLKLQTPNFVPCFFHNLSNYDAHFIVTELGYDSKTISVIPNSEEKFISFSKYISNTFTIRFVDTLRFMASSLSTLASNLISPGFEKFRETAKHFSTEDMQLVTR</sequence>
<dbReference type="GO" id="GO:0003676">
    <property type="term" value="F:nucleic acid binding"/>
    <property type="evidence" value="ECO:0007669"/>
    <property type="project" value="InterPro"/>
</dbReference>
<reference evidence="1" key="1">
    <citation type="submission" date="2018-04" db="EMBL/GenBank/DDBJ databases">
        <title>Transcriptome of Schizaphis graminum biotype I.</title>
        <authorList>
            <person name="Scully E.D."/>
            <person name="Geib S.M."/>
            <person name="Palmer N.A."/>
            <person name="Koch K."/>
            <person name="Bradshaw J."/>
            <person name="Heng-Moss T."/>
            <person name="Sarath G."/>
        </authorList>
    </citation>
    <scope>NUCLEOTIDE SEQUENCE</scope>
</reference>
<dbReference type="EMBL" id="GGMR01001679">
    <property type="protein sequence ID" value="MBY14298.1"/>
    <property type="molecule type" value="Transcribed_RNA"/>
</dbReference>
<evidence type="ECO:0008006" key="2">
    <source>
        <dbReference type="Google" id="ProtNLM"/>
    </source>
</evidence>
<dbReference type="InterPro" id="IPR044925">
    <property type="entry name" value="His-Me_finger_sf"/>
</dbReference>
<organism evidence="1">
    <name type="scientific">Schizaphis graminum</name>
    <name type="common">Green bug aphid</name>
    <dbReference type="NCBI Taxonomy" id="13262"/>
    <lineage>
        <taxon>Eukaryota</taxon>
        <taxon>Metazoa</taxon>
        <taxon>Ecdysozoa</taxon>
        <taxon>Arthropoda</taxon>
        <taxon>Hexapoda</taxon>
        <taxon>Insecta</taxon>
        <taxon>Pterygota</taxon>
        <taxon>Neoptera</taxon>
        <taxon>Paraneoptera</taxon>
        <taxon>Hemiptera</taxon>
        <taxon>Sternorrhyncha</taxon>
        <taxon>Aphidomorpha</taxon>
        <taxon>Aphidoidea</taxon>
        <taxon>Aphididae</taxon>
        <taxon>Aphidini</taxon>
        <taxon>Schizaphis</taxon>
    </lineage>
</organism>
<dbReference type="PANTHER" id="PTHR31511">
    <property type="entry name" value="PROTEIN CBG23764"/>
    <property type="match status" value="1"/>
</dbReference>
<accession>A0A2S2NB19</accession>
<dbReference type="SUPFAM" id="SSF53098">
    <property type="entry name" value="Ribonuclease H-like"/>
    <property type="match status" value="1"/>
</dbReference>
<dbReference type="InterPro" id="IPR012337">
    <property type="entry name" value="RNaseH-like_sf"/>
</dbReference>
<gene>
    <name evidence="1" type="ORF">g.175153</name>
</gene>
<evidence type="ECO:0000313" key="1">
    <source>
        <dbReference type="EMBL" id="MBY14298.1"/>
    </source>
</evidence>
<name>A0A2S2NB19_SCHGA</name>